<keyword evidence="3" id="KW-1185">Reference proteome</keyword>
<evidence type="ECO:0000313" key="2">
    <source>
        <dbReference type="EMBL" id="VVC39702.1"/>
    </source>
</evidence>
<gene>
    <name evidence="2" type="ORF">CINCED_3A014994</name>
</gene>
<name>A0A5E4NDP3_9HEMI</name>
<sequence>MSYLNRGQTPRVRSLSPLISPPAFVFTEILAANTSYDLYYIIACCVSVVGTETGNPRRPVTPTTAVGFPQHRRRPDIPTVKWRPVDPSVFEACKELRVPVGNNDKRLSSDDEAETKPSAE</sequence>
<dbReference type="EMBL" id="CABPRJ010001897">
    <property type="protein sequence ID" value="VVC39702.1"/>
    <property type="molecule type" value="Genomic_DNA"/>
</dbReference>
<feature type="region of interest" description="Disordered" evidence="1">
    <location>
        <begin position="53"/>
        <end position="80"/>
    </location>
</feature>
<reference evidence="2 3" key="1">
    <citation type="submission" date="2019-08" db="EMBL/GenBank/DDBJ databases">
        <authorList>
            <person name="Alioto T."/>
            <person name="Alioto T."/>
            <person name="Gomez Garrido J."/>
        </authorList>
    </citation>
    <scope>NUCLEOTIDE SEQUENCE [LARGE SCALE GENOMIC DNA]</scope>
</reference>
<dbReference type="AlphaFoldDB" id="A0A5E4NDP3"/>
<organism evidence="2 3">
    <name type="scientific">Cinara cedri</name>
    <dbReference type="NCBI Taxonomy" id="506608"/>
    <lineage>
        <taxon>Eukaryota</taxon>
        <taxon>Metazoa</taxon>
        <taxon>Ecdysozoa</taxon>
        <taxon>Arthropoda</taxon>
        <taxon>Hexapoda</taxon>
        <taxon>Insecta</taxon>
        <taxon>Pterygota</taxon>
        <taxon>Neoptera</taxon>
        <taxon>Paraneoptera</taxon>
        <taxon>Hemiptera</taxon>
        <taxon>Sternorrhyncha</taxon>
        <taxon>Aphidomorpha</taxon>
        <taxon>Aphidoidea</taxon>
        <taxon>Aphididae</taxon>
        <taxon>Lachninae</taxon>
        <taxon>Cinara</taxon>
    </lineage>
</organism>
<proteinExistence type="predicted"/>
<evidence type="ECO:0000256" key="1">
    <source>
        <dbReference type="SAM" id="MobiDB-lite"/>
    </source>
</evidence>
<feature type="region of interest" description="Disordered" evidence="1">
    <location>
        <begin position="101"/>
        <end position="120"/>
    </location>
</feature>
<protein>
    <submittedName>
        <fullName evidence="2">Uncharacterized protein</fullName>
    </submittedName>
</protein>
<evidence type="ECO:0000313" key="3">
    <source>
        <dbReference type="Proteomes" id="UP000325440"/>
    </source>
</evidence>
<dbReference type="Proteomes" id="UP000325440">
    <property type="component" value="Unassembled WGS sequence"/>
</dbReference>
<dbReference type="OrthoDB" id="6611593at2759"/>
<accession>A0A5E4NDP3</accession>